<reference evidence="1" key="1">
    <citation type="submission" date="2021-02" db="EMBL/GenBank/DDBJ databases">
        <authorList>
            <consortium name="DOE Joint Genome Institute"/>
            <person name="Ahrendt S."/>
            <person name="Looney B.P."/>
            <person name="Miyauchi S."/>
            <person name="Morin E."/>
            <person name="Drula E."/>
            <person name="Courty P.E."/>
            <person name="Chicoki N."/>
            <person name="Fauchery L."/>
            <person name="Kohler A."/>
            <person name="Kuo A."/>
            <person name="Labutti K."/>
            <person name="Pangilinan J."/>
            <person name="Lipzen A."/>
            <person name="Riley R."/>
            <person name="Andreopoulos W."/>
            <person name="He G."/>
            <person name="Johnson J."/>
            <person name="Barry K.W."/>
            <person name="Grigoriev I.V."/>
            <person name="Nagy L."/>
            <person name="Hibbett D."/>
            <person name="Henrissat B."/>
            <person name="Matheny P.B."/>
            <person name="Labbe J."/>
            <person name="Martin F."/>
        </authorList>
    </citation>
    <scope>NUCLEOTIDE SEQUENCE</scope>
    <source>
        <strain evidence="1">FP105234-sp</strain>
    </source>
</reference>
<comment type="caution">
    <text evidence="1">The sequence shown here is derived from an EMBL/GenBank/DDBJ whole genome shotgun (WGS) entry which is preliminary data.</text>
</comment>
<reference evidence="1" key="2">
    <citation type="journal article" date="2022" name="New Phytol.">
        <title>Evolutionary transition to the ectomycorrhizal habit in the genomes of a hyperdiverse lineage of mushroom-forming fungi.</title>
        <authorList>
            <person name="Looney B."/>
            <person name="Miyauchi S."/>
            <person name="Morin E."/>
            <person name="Drula E."/>
            <person name="Courty P.E."/>
            <person name="Kohler A."/>
            <person name="Kuo A."/>
            <person name="LaButti K."/>
            <person name="Pangilinan J."/>
            <person name="Lipzen A."/>
            <person name="Riley R."/>
            <person name="Andreopoulos W."/>
            <person name="He G."/>
            <person name="Johnson J."/>
            <person name="Nolan M."/>
            <person name="Tritt A."/>
            <person name="Barry K.W."/>
            <person name="Grigoriev I.V."/>
            <person name="Nagy L.G."/>
            <person name="Hibbett D."/>
            <person name="Henrissat B."/>
            <person name="Matheny P.B."/>
            <person name="Labbe J."/>
            <person name="Martin F.M."/>
        </authorList>
    </citation>
    <scope>NUCLEOTIDE SEQUENCE</scope>
    <source>
        <strain evidence="1">FP105234-sp</strain>
    </source>
</reference>
<evidence type="ECO:0000313" key="2">
    <source>
        <dbReference type="Proteomes" id="UP000814033"/>
    </source>
</evidence>
<name>A0ACB8RG25_9AGAM</name>
<protein>
    <submittedName>
        <fullName evidence="1">Uncharacterized protein</fullName>
    </submittedName>
</protein>
<organism evidence="1 2">
    <name type="scientific">Auriscalpium vulgare</name>
    <dbReference type="NCBI Taxonomy" id="40419"/>
    <lineage>
        <taxon>Eukaryota</taxon>
        <taxon>Fungi</taxon>
        <taxon>Dikarya</taxon>
        <taxon>Basidiomycota</taxon>
        <taxon>Agaricomycotina</taxon>
        <taxon>Agaricomycetes</taxon>
        <taxon>Russulales</taxon>
        <taxon>Auriscalpiaceae</taxon>
        <taxon>Auriscalpium</taxon>
    </lineage>
</organism>
<dbReference type="Proteomes" id="UP000814033">
    <property type="component" value="Unassembled WGS sequence"/>
</dbReference>
<sequence>MLRLPRNDQADRRLRPILGTTLEWQIVMKGNPQSQRLLFCRKVLKDLISNGRETNQKLDREAKASAWFAADHDTWLAADFAGAERRRTQDPEVGKCDSLCVVKLGGVIPASLQAEFNEINLVMFPDTHEKATALRSSSSPVASFSVPQKRPHPEL</sequence>
<keyword evidence="2" id="KW-1185">Reference proteome</keyword>
<dbReference type="EMBL" id="MU276045">
    <property type="protein sequence ID" value="KAI0042852.1"/>
    <property type="molecule type" value="Genomic_DNA"/>
</dbReference>
<accession>A0ACB8RG25</accession>
<gene>
    <name evidence="1" type="ORF">FA95DRAFT_515181</name>
</gene>
<evidence type="ECO:0000313" key="1">
    <source>
        <dbReference type="EMBL" id="KAI0042852.1"/>
    </source>
</evidence>
<proteinExistence type="predicted"/>